<organism evidence="3 4">
    <name type="scientific">Teichococcus coralli</name>
    <dbReference type="NCBI Taxonomy" id="2545983"/>
    <lineage>
        <taxon>Bacteria</taxon>
        <taxon>Pseudomonadati</taxon>
        <taxon>Pseudomonadota</taxon>
        <taxon>Alphaproteobacteria</taxon>
        <taxon>Acetobacterales</taxon>
        <taxon>Roseomonadaceae</taxon>
        <taxon>Roseomonas</taxon>
    </lineage>
</organism>
<dbReference type="SUPFAM" id="SSF69786">
    <property type="entry name" value="YggU-like"/>
    <property type="match status" value="1"/>
</dbReference>
<comment type="similarity">
    <text evidence="1 2">Belongs to the UPF0235 family.</text>
</comment>
<dbReference type="HAMAP" id="MF_00634">
    <property type="entry name" value="UPF0235"/>
    <property type="match status" value="1"/>
</dbReference>
<proteinExistence type="inferred from homology"/>
<dbReference type="SMART" id="SM01152">
    <property type="entry name" value="DUF167"/>
    <property type="match status" value="1"/>
</dbReference>
<sequence>MAAGGALKGWRAVEGGVELRLRAQPGARRDGLAGWLDAPDGPRLKVAVRAPPEDGRANTAIRALLAAALHVPPSAIAVVRGAAAREKTCRIAGDPARLAEQLENLP</sequence>
<dbReference type="Proteomes" id="UP000460715">
    <property type="component" value="Unassembled WGS sequence"/>
</dbReference>
<dbReference type="Pfam" id="PF02594">
    <property type="entry name" value="DUF167"/>
    <property type="match status" value="1"/>
</dbReference>
<dbReference type="AlphaFoldDB" id="A0A845BCL0"/>
<evidence type="ECO:0000256" key="1">
    <source>
        <dbReference type="ARBA" id="ARBA00010364"/>
    </source>
</evidence>
<dbReference type="InterPro" id="IPR003746">
    <property type="entry name" value="DUF167"/>
</dbReference>
<gene>
    <name evidence="3" type="ORF">E0493_13895</name>
</gene>
<protein>
    <recommendedName>
        <fullName evidence="2">UPF0235 protein E0493_13895</fullName>
    </recommendedName>
</protein>
<dbReference type="InterPro" id="IPR036591">
    <property type="entry name" value="YggU-like_sf"/>
</dbReference>
<evidence type="ECO:0000313" key="4">
    <source>
        <dbReference type="Proteomes" id="UP000460715"/>
    </source>
</evidence>
<dbReference type="OrthoDB" id="7274703at2"/>
<comment type="caution">
    <text evidence="3">The sequence shown here is derived from an EMBL/GenBank/DDBJ whole genome shotgun (WGS) entry which is preliminary data.</text>
</comment>
<dbReference type="EMBL" id="SNVJ01000011">
    <property type="protein sequence ID" value="MXP64438.1"/>
    <property type="molecule type" value="Genomic_DNA"/>
</dbReference>
<dbReference type="PANTHER" id="PTHR13420">
    <property type="entry name" value="UPF0235 PROTEIN C15ORF40"/>
    <property type="match status" value="1"/>
</dbReference>
<dbReference type="Gene3D" id="3.30.1200.10">
    <property type="entry name" value="YggU-like"/>
    <property type="match status" value="1"/>
</dbReference>
<name>A0A845BCL0_9PROT</name>
<reference evidence="3 4" key="1">
    <citation type="submission" date="2019-03" db="EMBL/GenBank/DDBJ databases">
        <title>Roseomonas sp. a novel Roseomonas species isolated from Sea whip Gorgonian.</title>
        <authorList>
            <person name="Li F."/>
            <person name="Pan X."/>
            <person name="Huang S."/>
            <person name="Li Z."/>
            <person name="Meng B."/>
        </authorList>
    </citation>
    <scope>NUCLEOTIDE SEQUENCE [LARGE SCALE GENOMIC DNA]</scope>
    <source>
        <strain evidence="3 4">M0104</strain>
    </source>
</reference>
<dbReference type="RefSeq" id="WP_160937620.1">
    <property type="nucleotide sequence ID" value="NZ_SNVJ01000011.1"/>
</dbReference>
<evidence type="ECO:0000256" key="2">
    <source>
        <dbReference type="HAMAP-Rule" id="MF_00634"/>
    </source>
</evidence>
<accession>A0A845BCL0</accession>
<dbReference type="GO" id="GO:0005737">
    <property type="term" value="C:cytoplasm"/>
    <property type="evidence" value="ECO:0007669"/>
    <property type="project" value="TreeGrafter"/>
</dbReference>
<dbReference type="PANTHER" id="PTHR13420:SF7">
    <property type="entry name" value="UPF0235 PROTEIN C15ORF40"/>
    <property type="match status" value="1"/>
</dbReference>
<evidence type="ECO:0000313" key="3">
    <source>
        <dbReference type="EMBL" id="MXP64438.1"/>
    </source>
</evidence>
<keyword evidence="4" id="KW-1185">Reference proteome</keyword>
<dbReference type="NCBIfam" id="TIGR00251">
    <property type="entry name" value="DUF167 family protein"/>
    <property type="match status" value="1"/>
</dbReference>